<gene>
    <name evidence="2" type="ORF">THAOC_11143</name>
</gene>
<keyword evidence="1" id="KW-0732">Signal</keyword>
<evidence type="ECO:0000313" key="2">
    <source>
        <dbReference type="EMBL" id="EJK67783.1"/>
    </source>
</evidence>
<feature type="signal peptide" evidence="1">
    <location>
        <begin position="1"/>
        <end position="24"/>
    </location>
</feature>
<organism evidence="2 3">
    <name type="scientific">Thalassiosira oceanica</name>
    <name type="common">Marine diatom</name>
    <dbReference type="NCBI Taxonomy" id="159749"/>
    <lineage>
        <taxon>Eukaryota</taxon>
        <taxon>Sar</taxon>
        <taxon>Stramenopiles</taxon>
        <taxon>Ochrophyta</taxon>
        <taxon>Bacillariophyta</taxon>
        <taxon>Coscinodiscophyceae</taxon>
        <taxon>Thalassiosirophycidae</taxon>
        <taxon>Thalassiosirales</taxon>
        <taxon>Thalassiosiraceae</taxon>
        <taxon>Thalassiosira</taxon>
    </lineage>
</organism>
<reference evidence="2 3" key="1">
    <citation type="journal article" date="2012" name="Genome Biol.">
        <title>Genome and low-iron response of an oceanic diatom adapted to chronic iron limitation.</title>
        <authorList>
            <person name="Lommer M."/>
            <person name="Specht M."/>
            <person name="Roy A.S."/>
            <person name="Kraemer L."/>
            <person name="Andreson R."/>
            <person name="Gutowska M.A."/>
            <person name="Wolf J."/>
            <person name="Bergner S.V."/>
            <person name="Schilhabel M.B."/>
            <person name="Klostermeier U.C."/>
            <person name="Beiko R.G."/>
            <person name="Rosenstiel P."/>
            <person name="Hippler M."/>
            <person name="Laroche J."/>
        </authorList>
    </citation>
    <scope>NUCLEOTIDE SEQUENCE [LARGE SCALE GENOMIC DNA]</scope>
    <source>
        <strain evidence="2 3">CCMP1005</strain>
    </source>
</reference>
<dbReference type="OrthoDB" id="1666796at2759"/>
<keyword evidence="3" id="KW-1185">Reference proteome</keyword>
<protein>
    <submittedName>
        <fullName evidence="2">Uncharacterized protein</fullName>
    </submittedName>
</protein>
<name>K0SNF2_THAOC</name>
<feature type="chain" id="PRO_5009338783" evidence="1">
    <location>
        <begin position="25"/>
        <end position="90"/>
    </location>
</feature>
<dbReference type="Proteomes" id="UP000266841">
    <property type="component" value="Unassembled WGS sequence"/>
</dbReference>
<accession>K0SNF2</accession>
<evidence type="ECO:0000313" key="3">
    <source>
        <dbReference type="Proteomes" id="UP000266841"/>
    </source>
</evidence>
<dbReference type="EMBL" id="AGNL01012638">
    <property type="protein sequence ID" value="EJK67783.1"/>
    <property type="molecule type" value="Genomic_DNA"/>
</dbReference>
<proteinExistence type="predicted"/>
<comment type="caution">
    <text evidence="2">The sequence shown here is derived from an EMBL/GenBank/DDBJ whole genome shotgun (WGS) entry which is preliminary data.</text>
</comment>
<sequence length="90" mass="9943">MANLRRRLAQASVLAVSLLQGARAFYIPGVRPHEFAQGEEVPMKVNSLTSIHTQVREEDIAGDELLCVRAFVSAVFPWERKSRPKAVGAP</sequence>
<evidence type="ECO:0000256" key="1">
    <source>
        <dbReference type="SAM" id="SignalP"/>
    </source>
</evidence>
<dbReference type="AlphaFoldDB" id="K0SNF2"/>